<feature type="binding site" evidence="9">
    <location>
        <position position="165"/>
    </location>
    <ligand>
        <name>anthranilate</name>
        <dbReference type="ChEBI" id="CHEBI:16567"/>
        <label>2</label>
    </ligand>
</feature>
<feature type="binding site" evidence="9">
    <location>
        <position position="225"/>
    </location>
    <ligand>
        <name>Mg(2+)</name>
        <dbReference type="ChEBI" id="CHEBI:18420"/>
        <label>2</label>
    </ligand>
</feature>
<dbReference type="NCBIfam" id="TIGR01245">
    <property type="entry name" value="trpD"/>
    <property type="match status" value="1"/>
</dbReference>
<dbReference type="GO" id="GO:0000287">
    <property type="term" value="F:magnesium ion binding"/>
    <property type="evidence" value="ECO:0007669"/>
    <property type="project" value="UniProtKB-UniRule"/>
</dbReference>
<comment type="similarity">
    <text evidence="9">Belongs to the anthranilate phosphoribosyltransferase family.</text>
</comment>
<keyword evidence="9" id="KW-0479">Metal-binding</keyword>
<dbReference type="GO" id="GO:0005829">
    <property type="term" value="C:cytosol"/>
    <property type="evidence" value="ECO:0007669"/>
    <property type="project" value="TreeGrafter"/>
</dbReference>
<evidence type="ECO:0000256" key="4">
    <source>
        <dbReference type="ARBA" id="ARBA00022679"/>
    </source>
</evidence>
<dbReference type="PANTHER" id="PTHR43285">
    <property type="entry name" value="ANTHRANILATE PHOSPHORIBOSYLTRANSFERASE"/>
    <property type="match status" value="1"/>
</dbReference>
<reference evidence="12" key="1">
    <citation type="submission" date="2020-10" db="EMBL/GenBank/DDBJ databases">
        <authorList>
            <person name="Gilroy R."/>
        </authorList>
    </citation>
    <scope>NUCLEOTIDE SEQUENCE</scope>
    <source>
        <strain evidence="12">USAMLcec3-3695</strain>
    </source>
</reference>
<dbReference type="SUPFAM" id="SSF47648">
    <property type="entry name" value="Nucleoside phosphorylase/phosphoribosyltransferase N-terminal domain"/>
    <property type="match status" value="1"/>
</dbReference>
<dbReference type="EC" id="2.4.2.18" evidence="9"/>
<feature type="domain" description="Glycosyl transferase family 3" evidence="10">
    <location>
        <begin position="73"/>
        <end position="322"/>
    </location>
</feature>
<comment type="similarity">
    <text evidence="8">In the C-terminal section; belongs to the anthranilate phosphoribosyltransferase family.</text>
</comment>
<sequence length="337" mass="36031">MMKNLIEKLVEGRDLTSDEAKYAMRLMLSGEATDAQKAAYLTALRMKGETVEEITASCMAMKETGSSISPGGDYIDFVGTGGDGTNSFNISTTSMFVCGAAGVKLAKHGNRAASSKSGSADLLEALGINIMLEPEQVLECIDEIGIGFMNAQKFYGAMKNVAYVRRELGIRTIFNMLGPLSNPSNAKHQLIGVFSSDAARMFAKSMKAMGATKAMVVCGSDGMDEVTVTGKTFVNEIRDGEIIEYEIDPHDYGIEYAEEETIKGGTGAENAEIALSIFKGEKGPRRDIVLLNSGCGIYIGGKADSIAEGIKIAAEMIDSGRAFEMVGKMVETTRKYA</sequence>
<dbReference type="SUPFAM" id="SSF52418">
    <property type="entry name" value="Nucleoside phosphorylase/phosphoribosyltransferase catalytic domain"/>
    <property type="match status" value="1"/>
</dbReference>
<comment type="caution">
    <text evidence="12">The sequence shown here is derived from an EMBL/GenBank/DDBJ whole genome shotgun (WGS) entry which is preliminary data.</text>
</comment>
<feature type="binding site" evidence="9">
    <location>
        <begin position="107"/>
        <end position="115"/>
    </location>
    <ligand>
        <name>5-phospho-alpha-D-ribose 1-diphosphate</name>
        <dbReference type="ChEBI" id="CHEBI:58017"/>
    </ligand>
</feature>
<keyword evidence="9" id="KW-0460">Magnesium</keyword>
<dbReference type="InterPro" id="IPR017459">
    <property type="entry name" value="Glycosyl_Trfase_fam3_N_dom"/>
</dbReference>
<evidence type="ECO:0000256" key="7">
    <source>
        <dbReference type="ARBA" id="ARBA00052328"/>
    </source>
</evidence>
<dbReference type="Gene3D" id="1.20.970.10">
    <property type="entry name" value="Transferase, Pyrimidine Nucleoside Phosphorylase, Chain C"/>
    <property type="match status" value="1"/>
</dbReference>
<dbReference type="InterPro" id="IPR000312">
    <property type="entry name" value="Glycosyl_Trfase_fam3"/>
</dbReference>
<feature type="binding site" evidence="9">
    <location>
        <position position="110"/>
    </location>
    <ligand>
        <name>anthranilate</name>
        <dbReference type="ChEBI" id="CHEBI:16567"/>
        <label>1</label>
    </ligand>
</feature>
<accession>A0A9D1MAT6</accession>
<feature type="binding site" evidence="9">
    <location>
        <position position="224"/>
    </location>
    <ligand>
        <name>Mg(2+)</name>
        <dbReference type="ChEBI" id="CHEBI:18420"/>
        <label>2</label>
    </ligand>
</feature>
<evidence type="ECO:0000259" key="11">
    <source>
        <dbReference type="Pfam" id="PF02885"/>
    </source>
</evidence>
<comment type="pathway">
    <text evidence="1 9">Amino-acid biosynthesis; L-tryptophan biosynthesis; L-tryptophan from chorismate: step 2/5.</text>
</comment>
<feature type="binding site" evidence="9">
    <location>
        <position position="79"/>
    </location>
    <ligand>
        <name>5-phospho-alpha-D-ribose 1-diphosphate</name>
        <dbReference type="ChEBI" id="CHEBI:58017"/>
    </ligand>
</feature>
<proteinExistence type="inferred from homology"/>
<keyword evidence="2 9" id="KW-0028">Amino-acid biosynthesis</keyword>
<evidence type="ECO:0000256" key="6">
    <source>
        <dbReference type="ARBA" id="ARBA00023141"/>
    </source>
</evidence>
<evidence type="ECO:0000259" key="10">
    <source>
        <dbReference type="Pfam" id="PF00591"/>
    </source>
</evidence>
<feature type="binding site" evidence="9">
    <location>
        <position position="91"/>
    </location>
    <ligand>
        <name>Mg(2+)</name>
        <dbReference type="ChEBI" id="CHEBI:18420"/>
        <label>1</label>
    </ligand>
</feature>
<protein>
    <recommendedName>
        <fullName evidence="9">Anthranilate phosphoribosyltransferase</fullName>
        <ecNumber evidence="9">2.4.2.18</ecNumber>
    </recommendedName>
</protein>
<comment type="cofactor">
    <cofactor evidence="9">
        <name>Mg(2+)</name>
        <dbReference type="ChEBI" id="CHEBI:18420"/>
    </cofactor>
    <text evidence="9">Binds 2 magnesium ions per monomer.</text>
</comment>
<evidence type="ECO:0000313" key="13">
    <source>
        <dbReference type="Proteomes" id="UP000824109"/>
    </source>
</evidence>
<evidence type="ECO:0000256" key="1">
    <source>
        <dbReference type="ARBA" id="ARBA00004907"/>
    </source>
</evidence>
<comment type="subunit">
    <text evidence="9">Homodimer.</text>
</comment>
<evidence type="ECO:0000256" key="5">
    <source>
        <dbReference type="ARBA" id="ARBA00022822"/>
    </source>
</evidence>
<name>A0A9D1MAT6_9FIRM</name>
<reference evidence="12" key="2">
    <citation type="journal article" date="2021" name="PeerJ">
        <title>Extensive microbial diversity within the chicken gut microbiome revealed by metagenomics and culture.</title>
        <authorList>
            <person name="Gilroy R."/>
            <person name="Ravi A."/>
            <person name="Getino M."/>
            <person name="Pursley I."/>
            <person name="Horton D.L."/>
            <person name="Alikhan N.F."/>
            <person name="Baker D."/>
            <person name="Gharbi K."/>
            <person name="Hall N."/>
            <person name="Watson M."/>
            <person name="Adriaenssens E.M."/>
            <person name="Foster-Nyarko E."/>
            <person name="Jarju S."/>
            <person name="Secka A."/>
            <person name="Antonio M."/>
            <person name="Oren A."/>
            <person name="Chaudhuri R.R."/>
            <person name="La Ragione R."/>
            <person name="Hildebrand F."/>
            <person name="Pallen M.J."/>
        </authorList>
    </citation>
    <scope>NUCLEOTIDE SEQUENCE</scope>
    <source>
        <strain evidence="12">USAMLcec3-3695</strain>
    </source>
</reference>
<comment type="function">
    <text evidence="9">Catalyzes the transfer of the phosphoribosyl group of 5-phosphorylribose-1-pyrophosphate (PRPP) to anthranilate to yield N-(5'-phosphoribosyl)-anthranilate (PRA).</text>
</comment>
<dbReference type="HAMAP" id="MF_00211">
    <property type="entry name" value="TrpD"/>
    <property type="match status" value="1"/>
</dbReference>
<evidence type="ECO:0000256" key="9">
    <source>
        <dbReference type="HAMAP-Rule" id="MF_00211"/>
    </source>
</evidence>
<keyword evidence="4 9" id="KW-0808">Transferase</keyword>
<comment type="caution">
    <text evidence="9">Lacks conserved residue(s) required for the propagation of feature annotation.</text>
</comment>
<dbReference type="PANTHER" id="PTHR43285:SF2">
    <property type="entry name" value="ANTHRANILATE PHOSPHORIBOSYLTRANSFERASE"/>
    <property type="match status" value="1"/>
</dbReference>
<feature type="binding site" evidence="9">
    <location>
        <position position="225"/>
    </location>
    <ligand>
        <name>Mg(2+)</name>
        <dbReference type="ChEBI" id="CHEBI:18420"/>
        <label>1</label>
    </ligand>
</feature>
<feature type="binding site" evidence="9">
    <location>
        <position position="87"/>
    </location>
    <ligand>
        <name>5-phospho-alpha-D-ribose 1-diphosphate</name>
        <dbReference type="ChEBI" id="CHEBI:58017"/>
    </ligand>
</feature>
<dbReference type="InterPro" id="IPR005940">
    <property type="entry name" value="Anthranilate_Pribosyl_Tfrase"/>
</dbReference>
<dbReference type="GO" id="GO:0004048">
    <property type="term" value="F:anthranilate phosphoribosyltransferase activity"/>
    <property type="evidence" value="ECO:0007669"/>
    <property type="project" value="UniProtKB-UniRule"/>
</dbReference>
<evidence type="ECO:0000256" key="3">
    <source>
        <dbReference type="ARBA" id="ARBA00022676"/>
    </source>
</evidence>
<evidence type="ECO:0000313" key="12">
    <source>
        <dbReference type="EMBL" id="HIU56673.1"/>
    </source>
</evidence>
<dbReference type="InterPro" id="IPR035902">
    <property type="entry name" value="Nuc_phospho_transferase"/>
</dbReference>
<organism evidence="12 13">
    <name type="scientific">Candidatus Ornithomonoglobus merdipullorum</name>
    <dbReference type="NCBI Taxonomy" id="2840895"/>
    <lineage>
        <taxon>Bacteria</taxon>
        <taxon>Bacillati</taxon>
        <taxon>Bacillota</taxon>
        <taxon>Clostridia</taxon>
        <taxon>Candidatus Ornithomonoglobus</taxon>
    </lineage>
</organism>
<dbReference type="Pfam" id="PF02885">
    <property type="entry name" value="Glycos_trans_3N"/>
    <property type="match status" value="1"/>
</dbReference>
<dbReference type="InterPro" id="IPR036320">
    <property type="entry name" value="Glycosyl_Trfase_fam3_N_dom_sf"/>
</dbReference>
<feature type="binding site" evidence="9">
    <location>
        <position position="79"/>
    </location>
    <ligand>
        <name>anthranilate</name>
        <dbReference type="ChEBI" id="CHEBI:16567"/>
        <label>1</label>
    </ligand>
</feature>
<dbReference type="Gene3D" id="3.40.1030.10">
    <property type="entry name" value="Nucleoside phosphorylase/phosphoribosyltransferase catalytic domain"/>
    <property type="match status" value="1"/>
</dbReference>
<keyword evidence="6 9" id="KW-0057">Aromatic amino acid biosynthesis</keyword>
<dbReference type="EMBL" id="DVNB01000026">
    <property type="protein sequence ID" value="HIU56673.1"/>
    <property type="molecule type" value="Genomic_DNA"/>
</dbReference>
<keyword evidence="3 9" id="KW-0328">Glycosyltransferase</keyword>
<keyword evidence="5 9" id="KW-0822">Tryptophan biosynthesis</keyword>
<dbReference type="Proteomes" id="UP000824109">
    <property type="component" value="Unassembled WGS sequence"/>
</dbReference>
<dbReference type="GO" id="GO:0000162">
    <property type="term" value="P:L-tryptophan biosynthetic process"/>
    <property type="evidence" value="ECO:0007669"/>
    <property type="project" value="UniProtKB-UniRule"/>
</dbReference>
<feature type="binding site" evidence="9">
    <location>
        <position position="119"/>
    </location>
    <ligand>
        <name>5-phospho-alpha-D-ribose 1-diphosphate</name>
        <dbReference type="ChEBI" id="CHEBI:58017"/>
    </ligand>
</feature>
<feature type="domain" description="Glycosyl transferase family 3 N-terminal" evidence="11">
    <location>
        <begin position="3"/>
        <end position="65"/>
    </location>
</feature>
<feature type="binding site" evidence="9">
    <location>
        <begin position="82"/>
        <end position="83"/>
    </location>
    <ligand>
        <name>5-phospho-alpha-D-ribose 1-diphosphate</name>
        <dbReference type="ChEBI" id="CHEBI:58017"/>
    </ligand>
</feature>
<gene>
    <name evidence="9 12" type="primary">trpD</name>
    <name evidence="12" type="ORF">IAA61_02520</name>
</gene>
<evidence type="ECO:0000256" key="8">
    <source>
        <dbReference type="ARBA" id="ARBA00061188"/>
    </source>
</evidence>
<feature type="binding site" evidence="9">
    <location>
        <begin position="89"/>
        <end position="92"/>
    </location>
    <ligand>
        <name>5-phospho-alpha-D-ribose 1-diphosphate</name>
        <dbReference type="ChEBI" id="CHEBI:58017"/>
    </ligand>
</feature>
<dbReference type="AlphaFoldDB" id="A0A9D1MAT6"/>
<dbReference type="FunFam" id="3.40.1030.10:FF:000002">
    <property type="entry name" value="Anthranilate phosphoribosyltransferase"/>
    <property type="match status" value="1"/>
</dbReference>
<evidence type="ECO:0000256" key="2">
    <source>
        <dbReference type="ARBA" id="ARBA00022605"/>
    </source>
</evidence>
<comment type="catalytic activity">
    <reaction evidence="7 9">
        <text>N-(5-phospho-beta-D-ribosyl)anthranilate + diphosphate = 5-phospho-alpha-D-ribose 1-diphosphate + anthranilate</text>
        <dbReference type="Rhea" id="RHEA:11768"/>
        <dbReference type="ChEBI" id="CHEBI:16567"/>
        <dbReference type="ChEBI" id="CHEBI:18277"/>
        <dbReference type="ChEBI" id="CHEBI:33019"/>
        <dbReference type="ChEBI" id="CHEBI:58017"/>
        <dbReference type="EC" id="2.4.2.18"/>
    </reaction>
</comment>
<dbReference type="Pfam" id="PF00591">
    <property type="entry name" value="Glycos_transf_3"/>
    <property type="match status" value="1"/>
</dbReference>